<feature type="transmembrane region" description="Helical" evidence="5">
    <location>
        <begin position="128"/>
        <end position="153"/>
    </location>
</feature>
<dbReference type="Proteomes" id="UP000698800">
    <property type="component" value="Unassembled WGS sequence"/>
</dbReference>
<feature type="transmembrane region" description="Helical" evidence="5">
    <location>
        <begin position="187"/>
        <end position="211"/>
    </location>
</feature>
<dbReference type="AlphaFoldDB" id="A0A9P8L376"/>
<evidence type="ECO:0008006" key="8">
    <source>
        <dbReference type="Google" id="ProtNLM"/>
    </source>
</evidence>
<dbReference type="Pfam" id="PF13520">
    <property type="entry name" value="AA_permease_2"/>
    <property type="match status" value="1"/>
</dbReference>
<keyword evidence="2 5" id="KW-0812">Transmembrane</keyword>
<feature type="transmembrane region" description="Helical" evidence="5">
    <location>
        <begin position="524"/>
        <end position="546"/>
    </location>
</feature>
<proteinExistence type="predicted"/>
<dbReference type="GO" id="GO:0016020">
    <property type="term" value="C:membrane"/>
    <property type="evidence" value="ECO:0007669"/>
    <property type="project" value="UniProtKB-SubCell"/>
</dbReference>
<dbReference type="GO" id="GO:0015179">
    <property type="term" value="F:L-amino acid transmembrane transporter activity"/>
    <property type="evidence" value="ECO:0007669"/>
    <property type="project" value="TreeGrafter"/>
</dbReference>
<keyword evidence="3 5" id="KW-1133">Transmembrane helix</keyword>
<gene>
    <name evidence="6" type="ORF">FGG08_003904</name>
</gene>
<evidence type="ECO:0000256" key="1">
    <source>
        <dbReference type="ARBA" id="ARBA00004141"/>
    </source>
</evidence>
<accession>A0A9P8L376</accession>
<dbReference type="PANTHER" id="PTHR11785">
    <property type="entry name" value="AMINO ACID TRANSPORTER"/>
    <property type="match status" value="1"/>
</dbReference>
<keyword evidence="7" id="KW-1185">Reference proteome</keyword>
<evidence type="ECO:0000256" key="5">
    <source>
        <dbReference type="SAM" id="Phobius"/>
    </source>
</evidence>
<dbReference type="InterPro" id="IPR050598">
    <property type="entry name" value="AminoAcid_Transporter"/>
</dbReference>
<feature type="transmembrane region" description="Helical" evidence="5">
    <location>
        <begin position="441"/>
        <end position="464"/>
    </location>
</feature>
<dbReference type="OrthoDB" id="5982228at2759"/>
<feature type="transmembrane region" description="Helical" evidence="5">
    <location>
        <begin position="327"/>
        <end position="348"/>
    </location>
</feature>
<keyword evidence="4 5" id="KW-0472">Membrane</keyword>
<evidence type="ECO:0000313" key="7">
    <source>
        <dbReference type="Proteomes" id="UP000698800"/>
    </source>
</evidence>
<protein>
    <recommendedName>
        <fullName evidence="8">High-affinity methionine permease</fullName>
    </recommendedName>
</protein>
<dbReference type="InterPro" id="IPR002293">
    <property type="entry name" value="AA/rel_permease1"/>
</dbReference>
<dbReference type="PIRSF" id="PIRSF006060">
    <property type="entry name" value="AA_transporter"/>
    <property type="match status" value="1"/>
</dbReference>
<comment type="subcellular location">
    <subcellularLocation>
        <location evidence="1">Membrane</location>
        <topology evidence="1">Multi-pass membrane protein</topology>
    </subcellularLocation>
</comment>
<reference evidence="6" key="1">
    <citation type="submission" date="2021-03" db="EMBL/GenBank/DDBJ databases">
        <title>Comparative genomics and phylogenomic investigation of the class Geoglossomycetes provide insights into ecological specialization and systematics.</title>
        <authorList>
            <person name="Melie T."/>
            <person name="Pirro S."/>
            <person name="Miller A.N."/>
            <person name="Quandt A."/>
        </authorList>
    </citation>
    <scope>NUCLEOTIDE SEQUENCE</scope>
    <source>
        <strain evidence="6">GBOQ0MN5Z8</strain>
    </source>
</reference>
<organism evidence="6 7">
    <name type="scientific">Glutinoglossum americanum</name>
    <dbReference type="NCBI Taxonomy" id="1670608"/>
    <lineage>
        <taxon>Eukaryota</taxon>
        <taxon>Fungi</taxon>
        <taxon>Dikarya</taxon>
        <taxon>Ascomycota</taxon>
        <taxon>Pezizomycotina</taxon>
        <taxon>Geoglossomycetes</taxon>
        <taxon>Geoglossales</taxon>
        <taxon>Geoglossaceae</taxon>
        <taxon>Glutinoglossum</taxon>
    </lineage>
</organism>
<sequence>MDWNAEENLILNDAENDPNTEIHRNPPQSNLLSPFTVSCLVFNRTIGSGIFAAPLVVWEATHSVGVSLIFWFVGGIISTFGLLVWLELGLTVPKVAKNRILFNVPRNGGEKNYLEFIYRKFKRATTSVYGIGFILIGNLSGNAIALGSYVMVVFGGDFDDDRAKVIAVAALTLACLLHGAWRAGGIFVNNALAVLKVLLLLSLFILGLCAANRNKFVHTSTASTNFDKHRSFVGKSRNAASYGDCLVYILYSYSGYEQPFYVLGDVRDAHRKYAKTMLATMATVVTLFTLVNVAYFCAWVPGDLDTAHDVATVFLKNIFGTEAARRVMAGMIAVSIFGNIVVFTFTAARVKQQIAMDGILPFWRWLQADRTTPFAILMARIRGNRSPDPYGQAAGRPTEDAAIAEKSPIPALALHWFFSCLMVAFTASLSPTKATNVLVNLYSYFLILLVGIFVSGGLLYVRLWRERDTWVSESGFKPWGGPTAAIIYALSCGTFAIFAFVPIHDNKSPFASINERYTHYVVPIVGWCSLLAGLAYLSGFEAYWWCRGERLVTTREEVIFERIGEDGHWFYGETIKVVRRARRVPDLPVAQEDGVPYQIPMAVLSGR</sequence>
<evidence type="ECO:0000256" key="3">
    <source>
        <dbReference type="ARBA" id="ARBA00022989"/>
    </source>
</evidence>
<feature type="transmembrane region" description="Helical" evidence="5">
    <location>
        <begin position="277"/>
        <end position="301"/>
    </location>
</feature>
<feature type="transmembrane region" description="Helical" evidence="5">
    <location>
        <begin position="485"/>
        <end position="504"/>
    </location>
</feature>
<comment type="caution">
    <text evidence="6">The sequence shown here is derived from an EMBL/GenBank/DDBJ whole genome shotgun (WGS) entry which is preliminary data.</text>
</comment>
<feature type="transmembrane region" description="Helical" evidence="5">
    <location>
        <begin position="64"/>
        <end position="86"/>
    </location>
</feature>
<dbReference type="Gene3D" id="1.20.1740.10">
    <property type="entry name" value="Amino acid/polyamine transporter I"/>
    <property type="match status" value="1"/>
</dbReference>
<evidence type="ECO:0000256" key="2">
    <source>
        <dbReference type="ARBA" id="ARBA00022692"/>
    </source>
</evidence>
<dbReference type="EMBL" id="JAGHQL010000073">
    <property type="protein sequence ID" value="KAH0541614.1"/>
    <property type="molecule type" value="Genomic_DNA"/>
</dbReference>
<dbReference type="PANTHER" id="PTHR11785:SF382">
    <property type="entry name" value="LOW-AFFINITY METHIONINE PERMEASE"/>
    <property type="match status" value="1"/>
</dbReference>
<evidence type="ECO:0000313" key="6">
    <source>
        <dbReference type="EMBL" id="KAH0541614.1"/>
    </source>
</evidence>
<feature type="transmembrane region" description="Helical" evidence="5">
    <location>
        <begin position="411"/>
        <end position="429"/>
    </location>
</feature>
<evidence type="ECO:0000256" key="4">
    <source>
        <dbReference type="ARBA" id="ARBA00023136"/>
    </source>
</evidence>
<name>A0A9P8L376_9PEZI</name>
<feature type="transmembrane region" description="Helical" evidence="5">
    <location>
        <begin position="35"/>
        <end position="57"/>
    </location>
</feature>